<sequence>EIPCSYEQGAIISVPSSKRLKTALAAPSSPLKYKRYISTAHTALLGIPAFCSTRRNIYTKATTLAYIFR</sequence>
<evidence type="ECO:0000313" key="1">
    <source>
        <dbReference type="EMBL" id="CAG13804.1"/>
    </source>
</evidence>
<name>Q4RCS8_TETNG</name>
<accession>Q4RCS8</accession>
<protein>
    <submittedName>
        <fullName evidence="1">Chromosome 5 SCAF18152, whole genome shotgun sequence</fullName>
    </submittedName>
</protein>
<dbReference type="EMBL" id="CAAE01018152">
    <property type="protein sequence ID" value="CAG13804.1"/>
    <property type="molecule type" value="Genomic_DNA"/>
</dbReference>
<organism evidence="1">
    <name type="scientific">Tetraodon nigroviridis</name>
    <name type="common">Spotted green pufferfish</name>
    <name type="synonym">Chelonodon nigroviridis</name>
    <dbReference type="NCBI Taxonomy" id="99883"/>
    <lineage>
        <taxon>Eukaryota</taxon>
        <taxon>Metazoa</taxon>
        <taxon>Chordata</taxon>
        <taxon>Craniata</taxon>
        <taxon>Vertebrata</taxon>
        <taxon>Euteleostomi</taxon>
        <taxon>Actinopterygii</taxon>
        <taxon>Neopterygii</taxon>
        <taxon>Teleostei</taxon>
        <taxon>Neoteleostei</taxon>
        <taxon>Acanthomorphata</taxon>
        <taxon>Eupercaria</taxon>
        <taxon>Tetraodontiformes</taxon>
        <taxon>Tetradontoidea</taxon>
        <taxon>Tetraodontidae</taxon>
        <taxon>Tetraodon</taxon>
    </lineage>
</organism>
<dbReference type="KEGG" id="tng:GSTEN00036470G001"/>
<dbReference type="AlphaFoldDB" id="Q4RCS8"/>
<feature type="non-terminal residue" evidence="1">
    <location>
        <position position="1"/>
    </location>
</feature>
<gene>
    <name evidence="1" type="ORF">GSTENG00036470001</name>
</gene>
<reference evidence="1" key="2">
    <citation type="submission" date="2004-02" db="EMBL/GenBank/DDBJ databases">
        <authorList>
            <consortium name="Genoscope"/>
            <consortium name="Whitehead Institute Centre for Genome Research"/>
        </authorList>
    </citation>
    <scope>NUCLEOTIDE SEQUENCE</scope>
</reference>
<reference evidence="1" key="1">
    <citation type="journal article" date="2004" name="Nature">
        <title>Genome duplication in the teleost fish Tetraodon nigroviridis reveals the early vertebrate proto-karyotype.</title>
        <authorList>
            <person name="Jaillon O."/>
            <person name="Aury J.-M."/>
            <person name="Brunet F."/>
            <person name="Petit J.-L."/>
            <person name="Stange-Thomann N."/>
            <person name="Mauceli E."/>
            <person name="Bouneau L."/>
            <person name="Fischer C."/>
            <person name="Ozouf-Costaz C."/>
            <person name="Bernot A."/>
            <person name="Nicaud S."/>
            <person name="Jaffe D."/>
            <person name="Fisher S."/>
            <person name="Lutfalla G."/>
            <person name="Dossat C."/>
            <person name="Segurens B."/>
            <person name="Dasilva C."/>
            <person name="Salanoubat M."/>
            <person name="Levy M."/>
            <person name="Boudet N."/>
            <person name="Castellano S."/>
            <person name="Anthouard V."/>
            <person name="Jubin C."/>
            <person name="Castelli V."/>
            <person name="Katinka M."/>
            <person name="Vacherie B."/>
            <person name="Biemont C."/>
            <person name="Skalli Z."/>
            <person name="Cattolico L."/>
            <person name="Poulain J."/>
            <person name="De Berardinis V."/>
            <person name="Cruaud C."/>
            <person name="Duprat S."/>
            <person name="Brottier P."/>
            <person name="Coutanceau J.-P."/>
            <person name="Gouzy J."/>
            <person name="Parra G."/>
            <person name="Lardier G."/>
            <person name="Chapple C."/>
            <person name="McKernan K.J."/>
            <person name="McEwan P."/>
            <person name="Bosak S."/>
            <person name="Kellis M."/>
            <person name="Volff J.-N."/>
            <person name="Guigo R."/>
            <person name="Zody M.C."/>
            <person name="Mesirov J."/>
            <person name="Lindblad-Toh K."/>
            <person name="Birren B."/>
            <person name="Nusbaum C."/>
            <person name="Kahn D."/>
            <person name="Robinson-Rechavi M."/>
            <person name="Laudet V."/>
            <person name="Schachter V."/>
            <person name="Quetier F."/>
            <person name="Saurin W."/>
            <person name="Scarpelli C."/>
            <person name="Wincker P."/>
            <person name="Lander E.S."/>
            <person name="Weissenbach J."/>
            <person name="Roest Crollius H."/>
        </authorList>
    </citation>
    <scope>NUCLEOTIDE SEQUENCE [LARGE SCALE GENOMIC DNA]</scope>
</reference>
<proteinExistence type="predicted"/>